<evidence type="ECO:0000256" key="9">
    <source>
        <dbReference type="ARBA" id="ARBA00023239"/>
    </source>
</evidence>
<organism evidence="13 14">
    <name type="scientific">Vibrio mangrovi</name>
    <dbReference type="NCBI Taxonomy" id="474394"/>
    <lineage>
        <taxon>Bacteria</taxon>
        <taxon>Pseudomonadati</taxon>
        <taxon>Pseudomonadota</taxon>
        <taxon>Gammaproteobacteria</taxon>
        <taxon>Vibrionales</taxon>
        <taxon>Vibrionaceae</taxon>
        <taxon>Vibrio</taxon>
    </lineage>
</organism>
<keyword evidence="8 10" id="KW-0106">Calcium</keyword>
<dbReference type="Pfam" id="PF03211">
    <property type="entry name" value="Pectate_lyase"/>
    <property type="match status" value="1"/>
</dbReference>
<keyword evidence="15" id="KW-1185">Reference proteome</keyword>
<feature type="compositionally biased region" description="Low complexity" evidence="11">
    <location>
        <begin position="128"/>
        <end position="167"/>
    </location>
</feature>
<feature type="region of interest" description="Disordered" evidence="11">
    <location>
        <begin position="1"/>
        <end position="45"/>
    </location>
</feature>
<evidence type="ECO:0000256" key="7">
    <source>
        <dbReference type="ARBA" id="ARBA00022729"/>
    </source>
</evidence>
<evidence type="ECO:0000313" key="15">
    <source>
        <dbReference type="Proteomes" id="UP001283366"/>
    </source>
</evidence>
<comment type="similarity">
    <text evidence="4 10">Belongs to the polysaccharide lyase 3 family.</text>
</comment>
<evidence type="ECO:0000256" key="3">
    <source>
        <dbReference type="ARBA" id="ARBA00004613"/>
    </source>
</evidence>
<gene>
    <name evidence="13" type="primary">pelC</name>
    <name evidence="12" type="ORF">SBX37_03340</name>
    <name evidence="13" type="ORF">VIM7927_03855</name>
</gene>
<dbReference type="PANTHER" id="PTHR33407">
    <property type="entry name" value="PECTATE LYASE F-RELATED"/>
    <property type="match status" value="1"/>
</dbReference>
<dbReference type="InterPro" id="IPR011050">
    <property type="entry name" value="Pectin_lyase_fold/virulence"/>
</dbReference>
<feature type="compositionally biased region" description="Low complexity" evidence="11">
    <location>
        <begin position="67"/>
        <end position="76"/>
    </location>
</feature>
<feature type="compositionally biased region" description="Polar residues" evidence="11">
    <location>
        <begin position="81"/>
        <end position="117"/>
    </location>
</feature>
<reference evidence="12 15" key="2">
    <citation type="submission" date="2023-11" db="EMBL/GenBank/DDBJ databases">
        <title>Plant-associative lifestyle of Vibrio porteresiae and its evolutionary dynamics.</title>
        <authorList>
            <person name="Rameshkumar N."/>
            <person name="Kirti K."/>
        </authorList>
    </citation>
    <scope>NUCLEOTIDE SEQUENCE [LARGE SCALE GENOMIC DNA]</scope>
    <source>
        <strain evidence="12 15">MSSRF38</strain>
    </source>
</reference>
<evidence type="ECO:0000256" key="10">
    <source>
        <dbReference type="RuleBase" id="RU367009"/>
    </source>
</evidence>
<dbReference type="OrthoDB" id="4298856at2"/>
<name>A0A1Y6J1E4_9VIBR</name>
<evidence type="ECO:0000256" key="11">
    <source>
        <dbReference type="SAM" id="MobiDB-lite"/>
    </source>
</evidence>
<keyword evidence="7" id="KW-0732">Signal</keyword>
<evidence type="ECO:0000256" key="8">
    <source>
        <dbReference type="ARBA" id="ARBA00022837"/>
    </source>
</evidence>
<evidence type="ECO:0000313" key="13">
    <source>
        <dbReference type="EMBL" id="SMS02522.1"/>
    </source>
</evidence>
<dbReference type="PANTHER" id="PTHR33407:SF9">
    <property type="entry name" value="PECTATE LYASE F-RELATED"/>
    <property type="match status" value="1"/>
</dbReference>
<proteinExistence type="inferred from homology"/>
<dbReference type="AlphaFoldDB" id="A0A1Y6J1E4"/>
<evidence type="ECO:0000256" key="6">
    <source>
        <dbReference type="ARBA" id="ARBA00022525"/>
    </source>
</evidence>
<evidence type="ECO:0000256" key="5">
    <source>
        <dbReference type="ARBA" id="ARBA00012272"/>
    </source>
</evidence>
<dbReference type="GO" id="GO:0005576">
    <property type="term" value="C:extracellular region"/>
    <property type="evidence" value="ECO:0007669"/>
    <property type="project" value="UniProtKB-SubCell"/>
</dbReference>
<sequence>MISINLRMPQTNDWMQNAPPSGQSDTQNRPENRSLSPGAAQGQQDSPAMQLFNMLIQALLQMAQDGAGKDGAGAQDPFKTSGGSNDAMQGLGNQMLNSAMNPTSNGGGQLSPSTSPLNREVGKMMDNNPGAFGNPQAPAAGAPAGNPSAAAPVAAGASPAVGSPSGTGTSGSSGTGASSVNMFPTADSKNAVVIDEPIVVKAGETFDGKGKTFTASSKLGDGGQSEDQKPLFVLEDGASLKNVVLGDNEADGIHTHGDAKLDNVHWTDVGEDALTMKKGGTVEISNSSAKNADDKIFQLNDDGKLILNNVQADNFGKLVRTNGGQQGNWDIQLNDVTATNGKHALVQSDSNTVSVSGNNVNTENVKGMYILPDSGKLNIS</sequence>
<dbReference type="EMBL" id="FXXI01000010">
    <property type="protein sequence ID" value="SMS02522.1"/>
    <property type="molecule type" value="Genomic_DNA"/>
</dbReference>
<keyword evidence="6 10" id="KW-0964">Secreted</keyword>
<dbReference type="RefSeq" id="WP_159457471.1">
    <property type="nucleotide sequence ID" value="NZ_AP024883.1"/>
</dbReference>
<dbReference type="EMBL" id="JAWRCO010000001">
    <property type="protein sequence ID" value="MDW6001931.1"/>
    <property type="molecule type" value="Genomic_DNA"/>
</dbReference>
<comment type="function">
    <text evidence="10">Catalyzes the depolymerization of both polygalacturonate and pectins of methyl esterification degree from 22 to 89%, with an endo mode of action. In contrast to the majority of pectate lyases, displays high activity on highly methylated pectins.</text>
</comment>
<evidence type="ECO:0000256" key="1">
    <source>
        <dbReference type="ARBA" id="ARBA00000695"/>
    </source>
</evidence>
<reference evidence="13" key="1">
    <citation type="submission" date="2017-05" db="EMBL/GenBank/DDBJ databases">
        <authorList>
            <person name="Song R."/>
            <person name="Chenine A.L."/>
            <person name="Ruprecht R.M."/>
        </authorList>
    </citation>
    <scope>NUCLEOTIDE SEQUENCE [LARGE SCALE GENOMIC DNA]</scope>
    <source>
        <strain evidence="13">CECT 7927</strain>
    </source>
</reference>
<dbReference type="EC" id="4.2.2.2" evidence="5 10"/>
<comment type="subcellular location">
    <subcellularLocation>
        <location evidence="3 10">Secreted</location>
    </subcellularLocation>
</comment>
<protein>
    <recommendedName>
        <fullName evidence="5 10">Pectate lyase</fullName>
        <ecNumber evidence="5 10">4.2.2.2</ecNumber>
    </recommendedName>
</protein>
<keyword evidence="9 10" id="KW-0456">Lyase</keyword>
<feature type="region of interest" description="Disordered" evidence="11">
    <location>
        <begin position="67"/>
        <end position="179"/>
    </location>
</feature>
<evidence type="ECO:0000313" key="12">
    <source>
        <dbReference type="EMBL" id="MDW6001931.1"/>
    </source>
</evidence>
<dbReference type="Proteomes" id="UP000196125">
    <property type="component" value="Unassembled WGS sequence"/>
</dbReference>
<dbReference type="SUPFAM" id="SSF51126">
    <property type="entry name" value="Pectin lyase-like"/>
    <property type="match status" value="1"/>
</dbReference>
<dbReference type="InterPro" id="IPR012334">
    <property type="entry name" value="Pectin_lyas_fold"/>
</dbReference>
<comment type="cofactor">
    <cofactor evidence="2 10">
        <name>Ca(2+)</name>
        <dbReference type="ChEBI" id="CHEBI:29108"/>
    </cofactor>
</comment>
<dbReference type="InterPro" id="IPR004898">
    <property type="entry name" value="Pectate_lyase_PlyH/PlyE-like"/>
</dbReference>
<dbReference type="GO" id="GO:0030570">
    <property type="term" value="F:pectate lyase activity"/>
    <property type="evidence" value="ECO:0007669"/>
    <property type="project" value="UniProtKB-UniRule"/>
</dbReference>
<evidence type="ECO:0000256" key="4">
    <source>
        <dbReference type="ARBA" id="ARBA00006463"/>
    </source>
</evidence>
<feature type="compositionally biased region" description="Polar residues" evidence="11">
    <location>
        <begin position="8"/>
        <end position="45"/>
    </location>
</feature>
<evidence type="ECO:0000256" key="2">
    <source>
        <dbReference type="ARBA" id="ARBA00001913"/>
    </source>
</evidence>
<comment type="catalytic activity">
    <reaction evidence="1 10">
        <text>Eliminative cleavage of (1-&gt;4)-alpha-D-galacturonan to give oligosaccharides with 4-deoxy-alpha-D-galact-4-enuronosyl groups at their non-reducing ends.</text>
        <dbReference type="EC" id="4.2.2.2"/>
    </reaction>
</comment>
<dbReference type="Proteomes" id="UP001283366">
    <property type="component" value="Unassembled WGS sequence"/>
</dbReference>
<evidence type="ECO:0000313" key="14">
    <source>
        <dbReference type="Proteomes" id="UP000196125"/>
    </source>
</evidence>
<accession>A0A1Y6J1E4</accession>
<dbReference type="Gene3D" id="2.160.20.10">
    <property type="entry name" value="Single-stranded right-handed beta-helix, Pectin lyase-like"/>
    <property type="match status" value="1"/>
</dbReference>